<evidence type="ECO:0000313" key="2">
    <source>
        <dbReference type="Proteomes" id="UP000295499"/>
    </source>
</evidence>
<reference evidence="1 2" key="1">
    <citation type="submission" date="2019-03" db="EMBL/GenBank/DDBJ databases">
        <title>Genomic Encyclopedia of Archaeal and Bacterial Type Strains, Phase II (KMG-II): from individual species to whole genera.</title>
        <authorList>
            <person name="Goeker M."/>
        </authorList>
    </citation>
    <scope>NUCLEOTIDE SEQUENCE [LARGE SCALE GENOMIC DNA]</scope>
    <source>
        <strain evidence="1 2">DSM 19034</strain>
    </source>
</reference>
<dbReference type="AlphaFoldDB" id="A0A4R6IB71"/>
<protein>
    <recommendedName>
        <fullName evidence="3">Tetratricopeptide repeat protein</fullName>
    </recommendedName>
</protein>
<dbReference type="EMBL" id="SNWM01000008">
    <property type="protein sequence ID" value="TDO19044.1"/>
    <property type="molecule type" value="Genomic_DNA"/>
</dbReference>
<evidence type="ECO:0008006" key="3">
    <source>
        <dbReference type="Google" id="ProtNLM"/>
    </source>
</evidence>
<name>A0A4R6IB71_9SPHI</name>
<accession>A0A4R6IB71</accession>
<gene>
    <name evidence="1" type="ORF">CLV32_4666</name>
</gene>
<keyword evidence="2" id="KW-1185">Reference proteome</keyword>
<proteinExistence type="predicted"/>
<comment type="caution">
    <text evidence="1">The sequence shown here is derived from an EMBL/GenBank/DDBJ whole genome shotgun (WGS) entry which is preliminary data.</text>
</comment>
<dbReference type="Proteomes" id="UP000295499">
    <property type="component" value="Unassembled WGS sequence"/>
</dbReference>
<organism evidence="1 2">
    <name type="scientific">Pedobacter duraquae</name>
    <dbReference type="NCBI Taxonomy" id="425511"/>
    <lineage>
        <taxon>Bacteria</taxon>
        <taxon>Pseudomonadati</taxon>
        <taxon>Bacteroidota</taxon>
        <taxon>Sphingobacteriia</taxon>
        <taxon>Sphingobacteriales</taxon>
        <taxon>Sphingobacteriaceae</taxon>
        <taxon>Pedobacter</taxon>
    </lineage>
</organism>
<evidence type="ECO:0000313" key="1">
    <source>
        <dbReference type="EMBL" id="TDO19044.1"/>
    </source>
</evidence>
<sequence>MVWACSDYGYDDPSSFAPEFFVDQKYSPFFYDSYNSYYLNADTAIVVDNIDRFAGPMEKEWSAYLGGQLSAQQLQFLLFKASKTQIDSVKTEVVANLNAQGKMFFNYLPLAKDCEVYSLSKPDWYDTDHQSPKPEPINLEDRLNNALAATKDPFIRQRLWFQLVRYQFFWDKTGKKTAQAFDTYQQEFPRNLMYYRSLGYLAGAEYAQKRYAQANYHYSLCYNYTWQMYLPSQWSFHPQEEADWNETLKLAKNPEEKITLWHLLGIQYDAPRALQEIVKLNPRSDKLDLLLSRMINIHELESAARSNDVIDTSLTEDIRLVDRIATRTDLAKPLYWHLAAGYLHYLNKEYRAAATWYAKAKAELPAADIDLQAQYKLLKTLLDVRELKKLDYAAEQKLVEPLNWLADLRDNKKSVPNLRFSNALSAVTQTIGTLYLKQNNKLKANCFTEVDRYYVDSIRVDSTEKLLIKRVKTPFEKVMVRYYPLTAPDLFYHQALLAIYKENIPSAMRFMAKAPGLKDQVLLADPFYSRLSDCHDCEFETPVNKYTASTFLQKISVLKANLRSGKNQYQNALMLGGAYYNLSHYGTARQFFQTKITGTYSYVPDDYPKEYKGLFIRQRLAIKYYRIALNNAKTAEQKARAVFLLSKCERNTYYNSFIGKEGSPDEVPPAGQWFQLLKNKFKHTAYYKEVLAECGYFRSYINAQIR</sequence>